<name>A0ABR3FK92_9AGAR</name>
<evidence type="ECO:0000313" key="4">
    <source>
        <dbReference type="EMBL" id="KAL0575806.1"/>
    </source>
</evidence>
<gene>
    <name evidence="4" type="ORF">V5O48_006160</name>
</gene>
<dbReference type="Proteomes" id="UP001465976">
    <property type="component" value="Unassembled WGS sequence"/>
</dbReference>
<comment type="caution">
    <text evidence="4">The sequence shown here is derived from an EMBL/GenBank/DDBJ whole genome shotgun (WGS) entry which is preliminary data.</text>
</comment>
<evidence type="ECO:0000256" key="2">
    <source>
        <dbReference type="SAM" id="MobiDB-lite"/>
    </source>
</evidence>
<feature type="domain" description="F-box" evidence="3">
    <location>
        <begin position="510"/>
        <end position="567"/>
    </location>
</feature>
<feature type="coiled-coil region" evidence="1">
    <location>
        <begin position="476"/>
        <end position="503"/>
    </location>
</feature>
<proteinExistence type="predicted"/>
<evidence type="ECO:0000313" key="5">
    <source>
        <dbReference type="Proteomes" id="UP001465976"/>
    </source>
</evidence>
<evidence type="ECO:0000256" key="1">
    <source>
        <dbReference type="SAM" id="Coils"/>
    </source>
</evidence>
<feature type="region of interest" description="Disordered" evidence="2">
    <location>
        <begin position="924"/>
        <end position="944"/>
    </location>
</feature>
<dbReference type="Gene3D" id="3.80.10.10">
    <property type="entry name" value="Ribonuclease Inhibitor"/>
    <property type="match status" value="1"/>
</dbReference>
<keyword evidence="1" id="KW-0175">Coiled coil</keyword>
<dbReference type="EMBL" id="JBAHYK010000272">
    <property type="protein sequence ID" value="KAL0575806.1"/>
    <property type="molecule type" value="Genomic_DNA"/>
</dbReference>
<dbReference type="SUPFAM" id="SSF52047">
    <property type="entry name" value="RNI-like"/>
    <property type="match status" value="1"/>
</dbReference>
<accession>A0ABR3FK92</accession>
<sequence>MAVLPPERVSVLSLQDSSNSSGLLRHIFQEVGSRAPILRTLTLECDHSVDIPDSFLGGDAPRLRELASVGARFAISSPLLNNLTSLRLANHNYSASGFGTREFASVLRRMPELETLELEHFLPLPSSTPLPTTPPVNLPCLRRLRLTSANISQCTAALECMTFPVTTKMRITHGFPILLSTLSPDVDCPSLFSRISEIYAGSMAFKYLSIDTTKSMTCIFASSHGIKASLEPPACCLQLILRVGLEAFQSIARLSSALKHVRTLETSLDVASVTDLVDFFGSLPSVHTLIINNSEPHKALDALVYGLHDIPVFPTPDQLRSEQGASAWCHCVVPFPGVRRLVLKKVDFEEASALVEILELRFRQRKVHAVPIQNLVLRECTQLTAYEVERLRKTGVTVDWDGLVNELSLLEDGYDGDGYRNLNSYFLSVCNDESYHTILTTLLILFCASEIRNIVSIATALSDREEGHPKQMATGLKDTKITLKDVEEQLRRAQEVVKALQYQRNLHVPICQLPVEILARIFVFRAFTDCSRLVSKIDFFPELMHVCRLWREVATNTLTLWSQPDFRYPKLARETMRLGKSAPLVIAWGSEKGHTPKTYLAVLSEALEQLARISSLALDCYPSEFRHLLPKMITAPAPHLCFLRLECKDKDPVVLLPNDFLGNDAPRLTHFSSRRFSIPWESAALGNLTTFSTHYSIHPSAAISLERIAVALQGLTALEKLVLQDFIPSHASTAVSPNVKIVLPHLKSMTLSAGGMAIATLLHRMTFPATAAIHVDVQKLDNAQDLLIDYLCTLFSDTSTTSNHPRVIRTLRIDHDMGYCLSLSTWNAKPSRSQDPDFRFRVGKLDWENGVLSFTKPFPLFRRFLESLGSLVSVEVLELGSRHLSPDTILHYFGALPLLQTIRVLSKDCALVVFDTMSRNLSSPFSNEHRTRRGQTRSEGQRTTQGPIVFPKLTTLELHMIQCEALVDKLISSLQTRSRYGLPLKTLVFFLCHRLDRDEVQRIREEVDIEVDLDGVSFLERLYDESSDSEEAMICHCGHCHDSSDSEDW</sequence>
<evidence type="ECO:0000259" key="3">
    <source>
        <dbReference type="Pfam" id="PF12937"/>
    </source>
</evidence>
<dbReference type="InterPro" id="IPR001810">
    <property type="entry name" value="F-box_dom"/>
</dbReference>
<organism evidence="4 5">
    <name type="scientific">Marasmius crinis-equi</name>
    <dbReference type="NCBI Taxonomy" id="585013"/>
    <lineage>
        <taxon>Eukaryota</taxon>
        <taxon>Fungi</taxon>
        <taxon>Dikarya</taxon>
        <taxon>Basidiomycota</taxon>
        <taxon>Agaricomycotina</taxon>
        <taxon>Agaricomycetes</taxon>
        <taxon>Agaricomycetidae</taxon>
        <taxon>Agaricales</taxon>
        <taxon>Marasmiineae</taxon>
        <taxon>Marasmiaceae</taxon>
        <taxon>Marasmius</taxon>
    </lineage>
</organism>
<dbReference type="InterPro" id="IPR032675">
    <property type="entry name" value="LRR_dom_sf"/>
</dbReference>
<keyword evidence="5" id="KW-1185">Reference proteome</keyword>
<reference evidence="4 5" key="1">
    <citation type="submission" date="2024-02" db="EMBL/GenBank/DDBJ databases">
        <title>A draft genome for the cacao thread blight pathogen Marasmius crinis-equi.</title>
        <authorList>
            <person name="Cohen S.P."/>
            <person name="Baruah I.K."/>
            <person name="Amoako-Attah I."/>
            <person name="Bukari Y."/>
            <person name="Meinhardt L.W."/>
            <person name="Bailey B.A."/>
        </authorList>
    </citation>
    <scope>NUCLEOTIDE SEQUENCE [LARGE SCALE GENOMIC DNA]</scope>
    <source>
        <strain evidence="4 5">GH-76</strain>
    </source>
</reference>
<dbReference type="Pfam" id="PF12937">
    <property type="entry name" value="F-box-like"/>
    <property type="match status" value="1"/>
</dbReference>
<protein>
    <recommendedName>
        <fullName evidence="3">F-box domain-containing protein</fullName>
    </recommendedName>
</protein>